<accession>A0A0D2P6G8</accession>
<keyword evidence="1" id="KW-0812">Transmembrane</keyword>
<keyword evidence="1" id="KW-1133">Transmembrane helix</keyword>
<gene>
    <name evidence="2" type="ORF">HYPSUDRAFT_52435</name>
</gene>
<dbReference type="Proteomes" id="UP000054270">
    <property type="component" value="Unassembled WGS sequence"/>
</dbReference>
<keyword evidence="1" id="KW-0472">Membrane</keyword>
<reference evidence="3" key="1">
    <citation type="submission" date="2014-04" db="EMBL/GenBank/DDBJ databases">
        <title>Evolutionary Origins and Diversification of the Mycorrhizal Mutualists.</title>
        <authorList>
            <consortium name="DOE Joint Genome Institute"/>
            <consortium name="Mycorrhizal Genomics Consortium"/>
            <person name="Kohler A."/>
            <person name="Kuo A."/>
            <person name="Nagy L.G."/>
            <person name="Floudas D."/>
            <person name="Copeland A."/>
            <person name="Barry K.W."/>
            <person name="Cichocki N."/>
            <person name="Veneault-Fourrey C."/>
            <person name="LaButti K."/>
            <person name="Lindquist E.A."/>
            <person name="Lipzen A."/>
            <person name="Lundell T."/>
            <person name="Morin E."/>
            <person name="Murat C."/>
            <person name="Riley R."/>
            <person name="Ohm R."/>
            <person name="Sun H."/>
            <person name="Tunlid A."/>
            <person name="Henrissat B."/>
            <person name="Grigoriev I.V."/>
            <person name="Hibbett D.S."/>
            <person name="Martin F."/>
        </authorList>
    </citation>
    <scope>NUCLEOTIDE SEQUENCE [LARGE SCALE GENOMIC DNA]</scope>
    <source>
        <strain evidence="3">FD-334 SS-4</strain>
    </source>
</reference>
<organism evidence="2 3">
    <name type="scientific">Hypholoma sublateritium (strain FD-334 SS-4)</name>
    <dbReference type="NCBI Taxonomy" id="945553"/>
    <lineage>
        <taxon>Eukaryota</taxon>
        <taxon>Fungi</taxon>
        <taxon>Dikarya</taxon>
        <taxon>Basidiomycota</taxon>
        <taxon>Agaricomycotina</taxon>
        <taxon>Agaricomycetes</taxon>
        <taxon>Agaricomycetidae</taxon>
        <taxon>Agaricales</taxon>
        <taxon>Agaricineae</taxon>
        <taxon>Strophariaceae</taxon>
        <taxon>Hypholoma</taxon>
    </lineage>
</organism>
<evidence type="ECO:0000313" key="3">
    <source>
        <dbReference type="Proteomes" id="UP000054270"/>
    </source>
</evidence>
<evidence type="ECO:0000256" key="1">
    <source>
        <dbReference type="SAM" id="Phobius"/>
    </source>
</evidence>
<sequence length="166" mass="17490">MTSSSPPTVSRPEEHIDDIEIPMCHYVASSRSKTDSTSKLPRLGRRDEHLLPPGKLQVVSQLHPFWRTKWGYVVIVLAVLAIIGGIVGGVIGGKRTGGGGAPTTTTSAATSATRTVLPTSAGTITTTALAERAYPIRREAQPAPPHISAVLTPQLVVQAEATTQPP</sequence>
<feature type="transmembrane region" description="Helical" evidence="1">
    <location>
        <begin position="70"/>
        <end position="91"/>
    </location>
</feature>
<dbReference type="EMBL" id="KN817527">
    <property type="protein sequence ID" value="KJA26539.1"/>
    <property type="molecule type" value="Genomic_DNA"/>
</dbReference>
<proteinExistence type="predicted"/>
<protein>
    <submittedName>
        <fullName evidence="2">Uncharacterized protein</fullName>
    </submittedName>
</protein>
<name>A0A0D2P6G8_HYPSF</name>
<dbReference type="AlphaFoldDB" id="A0A0D2P6G8"/>
<evidence type="ECO:0000313" key="2">
    <source>
        <dbReference type="EMBL" id="KJA26539.1"/>
    </source>
</evidence>
<keyword evidence="3" id="KW-1185">Reference proteome</keyword>